<dbReference type="AlphaFoldDB" id="A0A165F5Z5"/>
<dbReference type="InterPro" id="IPR023614">
    <property type="entry name" value="Porin_dom_sf"/>
</dbReference>
<keyword evidence="5" id="KW-0812">Transmembrane</keyword>
<dbReference type="RefSeq" id="WP_066612307.1">
    <property type="nucleotide sequence ID" value="NZ_LQQU01000023.1"/>
</dbReference>
<accession>A0A165F5Z5</accession>
<dbReference type="PRINTS" id="PR00182">
    <property type="entry name" value="ECOLNEIPORIN"/>
</dbReference>
<dbReference type="InterPro" id="IPR001702">
    <property type="entry name" value="Porin_Gram-ve"/>
</dbReference>
<feature type="chain" id="PRO_5007857612" description="Porin domain-containing protein" evidence="11">
    <location>
        <begin position="20"/>
        <end position="362"/>
    </location>
</feature>
<keyword evidence="10" id="KW-0998">Cell outer membrane</keyword>
<evidence type="ECO:0000256" key="4">
    <source>
        <dbReference type="ARBA" id="ARBA00022452"/>
    </source>
</evidence>
<evidence type="ECO:0000256" key="11">
    <source>
        <dbReference type="SAM" id="SignalP"/>
    </source>
</evidence>
<gene>
    <name evidence="13" type="ORF">AVW16_00120</name>
</gene>
<dbReference type="PANTHER" id="PTHR34501:SF9">
    <property type="entry name" value="MAJOR OUTER MEMBRANE PROTEIN P.IA"/>
    <property type="match status" value="1"/>
</dbReference>
<keyword evidence="9" id="KW-0472">Membrane</keyword>
<evidence type="ECO:0000256" key="3">
    <source>
        <dbReference type="ARBA" id="ARBA00022448"/>
    </source>
</evidence>
<proteinExistence type="predicted"/>
<evidence type="ECO:0000256" key="8">
    <source>
        <dbReference type="ARBA" id="ARBA00023114"/>
    </source>
</evidence>
<feature type="signal peptide" evidence="11">
    <location>
        <begin position="1"/>
        <end position="19"/>
    </location>
</feature>
<evidence type="ECO:0000256" key="10">
    <source>
        <dbReference type="ARBA" id="ARBA00023237"/>
    </source>
</evidence>
<keyword evidence="4" id="KW-1134">Transmembrane beta strand</keyword>
<evidence type="ECO:0000256" key="9">
    <source>
        <dbReference type="ARBA" id="ARBA00023136"/>
    </source>
</evidence>
<keyword evidence="6 11" id="KW-0732">Signal</keyword>
<evidence type="ECO:0000256" key="6">
    <source>
        <dbReference type="ARBA" id="ARBA00022729"/>
    </source>
</evidence>
<comment type="subcellular location">
    <subcellularLocation>
        <location evidence="1">Cell outer membrane</location>
        <topology evidence="1">Multi-pass membrane protein</topology>
    </subcellularLocation>
</comment>
<keyword evidence="7" id="KW-0406">Ion transport</keyword>
<dbReference type="STRING" id="1452487.AVW16_00120"/>
<evidence type="ECO:0000256" key="2">
    <source>
        <dbReference type="ARBA" id="ARBA00011233"/>
    </source>
</evidence>
<dbReference type="InterPro" id="IPR050298">
    <property type="entry name" value="Gram-neg_bact_OMP"/>
</dbReference>
<evidence type="ECO:0000256" key="5">
    <source>
        <dbReference type="ARBA" id="ARBA00022692"/>
    </source>
</evidence>
<dbReference type="GO" id="GO:0015288">
    <property type="term" value="F:porin activity"/>
    <property type="evidence" value="ECO:0007669"/>
    <property type="project" value="UniProtKB-KW"/>
</dbReference>
<keyword evidence="14" id="KW-1185">Reference proteome</keyword>
<dbReference type="Pfam" id="PF13609">
    <property type="entry name" value="Porin_4"/>
    <property type="match status" value="1"/>
</dbReference>
<dbReference type="Gene3D" id="2.40.160.10">
    <property type="entry name" value="Porin"/>
    <property type="match status" value="1"/>
</dbReference>
<evidence type="ECO:0000313" key="13">
    <source>
        <dbReference type="EMBL" id="KZE31629.1"/>
    </source>
</evidence>
<dbReference type="PANTHER" id="PTHR34501">
    <property type="entry name" value="PROTEIN YDDL-RELATED"/>
    <property type="match status" value="1"/>
</dbReference>
<evidence type="ECO:0000313" key="14">
    <source>
        <dbReference type="Proteomes" id="UP000076625"/>
    </source>
</evidence>
<dbReference type="PRINTS" id="PR00184">
    <property type="entry name" value="NEISSPPORIN"/>
</dbReference>
<dbReference type="GO" id="GO:0046930">
    <property type="term" value="C:pore complex"/>
    <property type="evidence" value="ECO:0007669"/>
    <property type="project" value="UniProtKB-KW"/>
</dbReference>
<comment type="caution">
    <text evidence="13">The sequence shown here is derived from an EMBL/GenBank/DDBJ whole genome shotgun (WGS) entry which is preliminary data.</text>
</comment>
<dbReference type="SUPFAM" id="SSF56935">
    <property type="entry name" value="Porins"/>
    <property type="match status" value="1"/>
</dbReference>
<organism evidence="13 14">
    <name type="scientific">Crenobacter luteus</name>
    <dbReference type="NCBI Taxonomy" id="1452487"/>
    <lineage>
        <taxon>Bacteria</taxon>
        <taxon>Pseudomonadati</taxon>
        <taxon>Pseudomonadota</taxon>
        <taxon>Betaproteobacteria</taxon>
        <taxon>Neisseriales</taxon>
        <taxon>Neisseriaceae</taxon>
        <taxon>Crenobacter</taxon>
    </lineage>
</organism>
<dbReference type="GO" id="GO:0009279">
    <property type="term" value="C:cell outer membrane"/>
    <property type="evidence" value="ECO:0007669"/>
    <property type="project" value="UniProtKB-SubCell"/>
</dbReference>
<sequence>MNKKLIALAIATLPAAALADVTLYGRLAAGVEHDSVKTVDGQKLSQNNVEDYLSWIGFKGQEDLGNGLKALWQVESQVSLDGTNPEGSSVGRFASRDSFVGLAGDFGKIRLGKLTNAQRDMFDLDVWNNSNGANALDIFKRTAARPNNAVRYDSPDFAGFSASVLWGSGENKNTSANNKSSDVVNVGLTYRNAGFFVQYGHDQRKNVADTNTKGKADTLEAGYAANGLLVSVGLQRTTGYDWDEYAYYNETTGFTFNPGLKSKEAALTVAYSIGAITPKLSLAKGWDQKLDGQKLADTDYSQWIVGADYALSKRTKLTLAHGQLRFGDNAGYSVQSGNNTFAGIIDDVKKQNTTSLSMEHWF</sequence>
<dbReference type="InterPro" id="IPR002299">
    <property type="entry name" value="Porin_Neis"/>
</dbReference>
<keyword evidence="3" id="KW-0813">Transport</keyword>
<dbReference type="CDD" id="cd00342">
    <property type="entry name" value="gram_neg_porins"/>
    <property type="match status" value="1"/>
</dbReference>
<evidence type="ECO:0000259" key="12">
    <source>
        <dbReference type="Pfam" id="PF13609"/>
    </source>
</evidence>
<protein>
    <recommendedName>
        <fullName evidence="12">Porin domain-containing protein</fullName>
    </recommendedName>
</protein>
<evidence type="ECO:0000256" key="7">
    <source>
        <dbReference type="ARBA" id="ARBA00023065"/>
    </source>
</evidence>
<reference evidence="14" key="1">
    <citation type="submission" date="2016-01" db="EMBL/GenBank/DDBJ databases">
        <title>Draft genome of Chromobacterium sp. F49.</title>
        <authorList>
            <person name="Hong K.W."/>
        </authorList>
    </citation>
    <scope>NUCLEOTIDE SEQUENCE [LARGE SCALE GENOMIC DNA]</scope>
    <source>
        <strain evidence="14">CN10</strain>
    </source>
</reference>
<dbReference type="GO" id="GO:0034220">
    <property type="term" value="P:monoatomic ion transmembrane transport"/>
    <property type="evidence" value="ECO:0007669"/>
    <property type="project" value="InterPro"/>
</dbReference>
<feature type="domain" description="Porin" evidence="12">
    <location>
        <begin position="8"/>
        <end position="328"/>
    </location>
</feature>
<comment type="subunit">
    <text evidence="2">Homotrimer.</text>
</comment>
<dbReference type="InterPro" id="IPR033900">
    <property type="entry name" value="Gram_neg_porin_domain"/>
</dbReference>
<evidence type="ECO:0000256" key="1">
    <source>
        <dbReference type="ARBA" id="ARBA00004571"/>
    </source>
</evidence>
<name>A0A165F5Z5_9NEIS</name>
<dbReference type="EMBL" id="LQQU01000023">
    <property type="protein sequence ID" value="KZE31629.1"/>
    <property type="molecule type" value="Genomic_DNA"/>
</dbReference>
<dbReference type="Proteomes" id="UP000076625">
    <property type="component" value="Unassembled WGS sequence"/>
</dbReference>
<keyword evidence="8" id="KW-0626">Porin</keyword>